<dbReference type="PANTHER" id="PTHR23268:SF110">
    <property type="entry name" value="T CELL RECEPTOR BETA VARIABLE 27"/>
    <property type="match status" value="1"/>
</dbReference>
<dbReference type="STRING" id="9785.ENSLAFP00000026061"/>
<keyword evidence="1" id="KW-0732">Signal</keyword>
<dbReference type="Proteomes" id="UP000007646">
    <property type="component" value="Unassembled WGS sequence"/>
</dbReference>
<evidence type="ECO:0000313" key="5">
    <source>
        <dbReference type="Ensembl" id="ENSLAFP00000026061.1"/>
    </source>
</evidence>
<dbReference type="InParanoid" id="G3UE03"/>
<evidence type="ECO:0000256" key="1">
    <source>
        <dbReference type="ARBA" id="ARBA00022729"/>
    </source>
</evidence>
<dbReference type="GO" id="GO:0005886">
    <property type="term" value="C:plasma membrane"/>
    <property type="evidence" value="ECO:0007669"/>
    <property type="project" value="TreeGrafter"/>
</dbReference>
<reference evidence="5" key="2">
    <citation type="submission" date="2025-08" db="UniProtKB">
        <authorList>
            <consortium name="Ensembl"/>
        </authorList>
    </citation>
    <scope>IDENTIFICATION</scope>
    <source>
        <strain evidence="5">Isolate ISIS603380</strain>
    </source>
</reference>
<keyword evidence="6" id="KW-1185">Reference proteome</keyword>
<name>G3UE03_LOXAF</name>
<dbReference type="GO" id="GO:0002376">
    <property type="term" value="P:immune system process"/>
    <property type="evidence" value="ECO:0007669"/>
    <property type="project" value="UniProtKB-KW"/>
</dbReference>
<dbReference type="PROSITE" id="PS50835">
    <property type="entry name" value="IG_LIKE"/>
    <property type="match status" value="1"/>
</dbReference>
<evidence type="ECO:0000256" key="2">
    <source>
        <dbReference type="ARBA" id="ARBA00022859"/>
    </source>
</evidence>
<dbReference type="InterPro" id="IPR050413">
    <property type="entry name" value="TCR_beta_variable"/>
</dbReference>
<dbReference type="Pfam" id="PF07686">
    <property type="entry name" value="V-set"/>
    <property type="match status" value="1"/>
</dbReference>
<dbReference type="OMA" id="QNMNHEY"/>
<dbReference type="PANTHER" id="PTHR23268">
    <property type="entry name" value="T-CELL RECEPTOR BETA CHAIN"/>
    <property type="match status" value="1"/>
</dbReference>
<dbReference type="SUPFAM" id="SSF48726">
    <property type="entry name" value="Immunoglobulin"/>
    <property type="match status" value="1"/>
</dbReference>
<evidence type="ECO:0000256" key="3">
    <source>
        <dbReference type="SAM" id="MobiDB-lite"/>
    </source>
</evidence>
<dbReference type="eggNOG" id="ENOG502SSQI">
    <property type="taxonomic scope" value="Eukaryota"/>
</dbReference>
<dbReference type="Ensembl" id="ENSLAFT00000030956.1">
    <property type="protein sequence ID" value="ENSLAFP00000026061.1"/>
    <property type="gene ID" value="ENSLAFG00000028888.1"/>
</dbReference>
<organism evidence="5 6">
    <name type="scientific">Loxodonta africana</name>
    <name type="common">African elephant</name>
    <dbReference type="NCBI Taxonomy" id="9785"/>
    <lineage>
        <taxon>Eukaryota</taxon>
        <taxon>Metazoa</taxon>
        <taxon>Chordata</taxon>
        <taxon>Craniata</taxon>
        <taxon>Vertebrata</taxon>
        <taxon>Euteleostomi</taxon>
        <taxon>Mammalia</taxon>
        <taxon>Eutheria</taxon>
        <taxon>Afrotheria</taxon>
        <taxon>Proboscidea</taxon>
        <taxon>Elephantidae</taxon>
        <taxon>Loxodonta</taxon>
    </lineage>
</organism>
<protein>
    <recommendedName>
        <fullName evidence="4">Ig-like domain-containing protein</fullName>
    </recommendedName>
</protein>
<dbReference type="InterPro" id="IPR013106">
    <property type="entry name" value="Ig_V-set"/>
</dbReference>
<dbReference type="HOGENOM" id="CLU_077975_9_2_1"/>
<dbReference type="InterPro" id="IPR013783">
    <property type="entry name" value="Ig-like_fold"/>
</dbReference>
<evidence type="ECO:0000313" key="6">
    <source>
        <dbReference type="Proteomes" id="UP000007646"/>
    </source>
</evidence>
<reference evidence="5 6" key="1">
    <citation type="submission" date="2009-06" db="EMBL/GenBank/DDBJ databases">
        <title>The Genome Sequence of Loxodonta africana (African elephant).</title>
        <authorList>
            <person name="Di Palma F."/>
            <person name="Heiman D."/>
            <person name="Young S."/>
            <person name="Johnson J."/>
            <person name="Lander E.S."/>
            <person name="Lindblad-Toh K."/>
        </authorList>
    </citation>
    <scope>NUCLEOTIDE SEQUENCE [LARGE SCALE GENOMIC DNA]</scope>
    <source>
        <strain evidence="5 6">Isolate ISIS603380</strain>
    </source>
</reference>
<feature type="domain" description="Ig-like" evidence="4">
    <location>
        <begin position="15"/>
        <end position="104"/>
    </location>
</feature>
<dbReference type="InterPro" id="IPR036179">
    <property type="entry name" value="Ig-like_dom_sf"/>
</dbReference>
<accession>G3UE03</accession>
<evidence type="ECO:0000259" key="4">
    <source>
        <dbReference type="PROSITE" id="PS50835"/>
    </source>
</evidence>
<dbReference type="Gene3D" id="2.60.40.10">
    <property type="entry name" value="Immunoglobulins"/>
    <property type="match status" value="1"/>
</dbReference>
<dbReference type="SMART" id="SM00406">
    <property type="entry name" value="IGv"/>
    <property type="match status" value="1"/>
</dbReference>
<reference evidence="5" key="3">
    <citation type="submission" date="2025-09" db="UniProtKB">
        <authorList>
            <consortium name="Ensembl"/>
        </authorList>
    </citation>
    <scope>IDENTIFICATION</scope>
    <source>
        <strain evidence="5">Isolate ISIS603380</strain>
    </source>
</reference>
<dbReference type="GeneTree" id="ENSGT00940000163595"/>
<proteinExistence type="predicted"/>
<dbReference type="GO" id="GO:0007166">
    <property type="term" value="P:cell surface receptor signaling pathway"/>
    <property type="evidence" value="ECO:0007669"/>
    <property type="project" value="TreeGrafter"/>
</dbReference>
<dbReference type="AlphaFoldDB" id="G3UE03"/>
<sequence>PSCRDRTSQADPAEPGVTQTPRYRIANRGEKLTLDCAQDLDNEVMYWYRQDPGQGLQLLHYSVNVNIMEKGDLPDGYQVSREKKGRFPLTLESAVPNQTALYLCASSFATALRGQLLPVHKGRREAR</sequence>
<keyword evidence="2" id="KW-0391">Immunity</keyword>
<feature type="region of interest" description="Disordered" evidence="3">
    <location>
        <begin position="1"/>
        <end position="24"/>
    </location>
</feature>
<dbReference type="InterPro" id="IPR007110">
    <property type="entry name" value="Ig-like_dom"/>
</dbReference>